<feature type="compositionally biased region" description="Acidic residues" evidence="1">
    <location>
        <begin position="749"/>
        <end position="758"/>
    </location>
</feature>
<name>A0AAF0ZQA1_SOLVR</name>
<keyword evidence="6" id="KW-1185">Reference proteome</keyword>
<evidence type="ECO:0000259" key="2">
    <source>
        <dbReference type="Pfam" id="PF13952"/>
    </source>
</evidence>
<dbReference type="InterPro" id="IPR029480">
    <property type="entry name" value="Transpos_assoc"/>
</dbReference>
<evidence type="ECO:0000259" key="3">
    <source>
        <dbReference type="Pfam" id="PF13960"/>
    </source>
</evidence>
<evidence type="ECO:0000313" key="6">
    <source>
        <dbReference type="Proteomes" id="UP001234989"/>
    </source>
</evidence>
<evidence type="ECO:0000256" key="1">
    <source>
        <dbReference type="SAM" id="MobiDB-lite"/>
    </source>
</evidence>
<dbReference type="Pfam" id="PF13952">
    <property type="entry name" value="DUF4216"/>
    <property type="match status" value="1"/>
</dbReference>
<feature type="compositionally biased region" description="Basic and acidic residues" evidence="1">
    <location>
        <begin position="738"/>
        <end position="748"/>
    </location>
</feature>
<accession>A0AAF0ZQA1</accession>
<dbReference type="Proteomes" id="UP001234989">
    <property type="component" value="Chromosome 9"/>
</dbReference>
<dbReference type="InterPro" id="IPR004242">
    <property type="entry name" value="Transposase_21"/>
</dbReference>
<protein>
    <submittedName>
        <fullName evidence="5">Uncharacterized protein</fullName>
    </submittedName>
</protein>
<dbReference type="Pfam" id="PF13963">
    <property type="entry name" value="Transpos_assoc"/>
    <property type="match status" value="1"/>
</dbReference>
<reference evidence="5" key="1">
    <citation type="submission" date="2023-08" db="EMBL/GenBank/DDBJ databases">
        <title>A de novo genome assembly of Solanum verrucosum Schlechtendal, a Mexican diploid species geographically isolated from the other diploid A-genome species in potato relatives.</title>
        <authorList>
            <person name="Hosaka K."/>
        </authorList>
    </citation>
    <scope>NUCLEOTIDE SEQUENCE</scope>
    <source>
        <tissue evidence="5">Young leaves</tissue>
    </source>
</reference>
<dbReference type="PANTHER" id="PTHR48258:SF8">
    <property type="entry name" value="DUF4216 DOMAIN-CONTAINING PROTEIN"/>
    <property type="match status" value="1"/>
</dbReference>
<gene>
    <name evidence="5" type="ORF">MTR67_038479</name>
</gene>
<dbReference type="Pfam" id="PF13960">
    <property type="entry name" value="DUF4218"/>
    <property type="match status" value="1"/>
</dbReference>
<dbReference type="Pfam" id="PF02992">
    <property type="entry name" value="Transposase_21"/>
    <property type="match status" value="2"/>
</dbReference>
<evidence type="ECO:0000313" key="5">
    <source>
        <dbReference type="EMBL" id="WMV45094.1"/>
    </source>
</evidence>
<dbReference type="InterPro" id="IPR025312">
    <property type="entry name" value="DUF4216"/>
</dbReference>
<sequence length="772" mass="89250">MGLRRSTNEYISGVNNFLDTAFERASKGDEILCPCKKCANYHNNKEGSNMRDNIDGLLHDTFRDVAGDLRLEGVREGPSEDAKKFFKLLEEGPSPPGKDIDVYLQPLIAELKELWETGMETYDVDSNQTFQLCAALLWTIVIFQPMQCFLMCYMGHRAFLPPDHPFRRDKKLFDGKKDHKSAPTPLSGTEVLEELCEFNNVFGKGQKRKHRDSEGPWKKRSIFFELPYWEHNKLRHNLDVMHIEKIICDSLLGTLLDVTGKSKNHVNSQSDLQEMGIRKEFQPVQDDNGKVHLAKACFSMKPAEKKLFFTVLKNAKLPKGCVSNISRCVEVDEMKTSAYKSHDAHFIMHYLLQIVVRKVLPKKVSMALIQLGNFFKVISSKVIRRADLDTMQSEINEIIRDLEKIFPPSFFDIMVHLPIHLVNEIKLGGPTHLHWMYSTKRNLCFFKGPVRNRFHLEASILEGFVALESVNLCSRYLHAGVKTKFSRYQLENEQGTETEGDNLSPMFPKFGHPIGKEKKSKGNNFHMDLQLCVDIHRYVLFNTGDEKMETFIMEHKTVIDNHIRSNAGIRAQNHSQEFGNWFEEKVKFVEVPEHLRQLDKGPNIAAKRYTTYFINGYRFHTMKRDSQDKTQNYGVTLSATTDSFANEYGLTWVYFNKLCSTEDPFVLASQVHQVFYVEDPIEKDVYYARTKVHVDLFDLEEENCPNIGDIGPSNGIHDVDVDLRWSREDVPSDVIDMPTHDQHSKYMEEDMDTSEKDEDFDDVDWDWMVADD</sequence>
<dbReference type="PANTHER" id="PTHR48258">
    <property type="entry name" value="DUF4218 DOMAIN-CONTAINING PROTEIN-RELATED"/>
    <property type="match status" value="1"/>
</dbReference>
<feature type="region of interest" description="Disordered" evidence="1">
    <location>
        <begin position="734"/>
        <end position="758"/>
    </location>
</feature>
<evidence type="ECO:0000259" key="4">
    <source>
        <dbReference type="Pfam" id="PF13963"/>
    </source>
</evidence>
<organism evidence="5 6">
    <name type="scientific">Solanum verrucosum</name>
    <dbReference type="NCBI Taxonomy" id="315347"/>
    <lineage>
        <taxon>Eukaryota</taxon>
        <taxon>Viridiplantae</taxon>
        <taxon>Streptophyta</taxon>
        <taxon>Embryophyta</taxon>
        <taxon>Tracheophyta</taxon>
        <taxon>Spermatophyta</taxon>
        <taxon>Magnoliopsida</taxon>
        <taxon>eudicotyledons</taxon>
        <taxon>Gunneridae</taxon>
        <taxon>Pentapetalae</taxon>
        <taxon>asterids</taxon>
        <taxon>lamiids</taxon>
        <taxon>Solanales</taxon>
        <taxon>Solanaceae</taxon>
        <taxon>Solanoideae</taxon>
        <taxon>Solaneae</taxon>
        <taxon>Solanum</taxon>
    </lineage>
</organism>
<feature type="domain" description="DUF4218" evidence="3">
    <location>
        <begin position="378"/>
        <end position="488"/>
    </location>
</feature>
<dbReference type="AlphaFoldDB" id="A0AAF0ZQA1"/>
<proteinExistence type="predicted"/>
<dbReference type="EMBL" id="CP133620">
    <property type="protein sequence ID" value="WMV45094.1"/>
    <property type="molecule type" value="Genomic_DNA"/>
</dbReference>
<feature type="domain" description="DUF4216" evidence="2">
    <location>
        <begin position="646"/>
        <end position="683"/>
    </location>
</feature>
<feature type="domain" description="Transposase-associated" evidence="4">
    <location>
        <begin position="4"/>
        <end position="45"/>
    </location>
</feature>
<dbReference type="InterPro" id="IPR025452">
    <property type="entry name" value="DUF4218"/>
</dbReference>